<sequence length="509" mass="52836">MKTNIMNTKYIWLLLICLGFVACNDPEDFIDPVEPEVVLPPLTAGSADFSKFVSVGASFTAGYADGALFNASQQNSFPNIMAEQFAKAGGGSFTQPMMTGNFGGLALGGTRIADPRLVFGGAGPVPLESIIGPIIVATDITNNPTGPFNNMGVPGAKSFHLLAPGYGNVAGVLSGQANPYYVRMASSPTATVLGDVIVQAPTFFSLSEVGGNDVLGYATSGGTGVDQTGNLNPATYGRNDITDPNVFAQAFNGMVTTLTSGGAKGVVANVPNITDLPHFTTIPYNPVPLDAATAGALNAGYATYNGGLQQAFAALTGTGLFTQEELDRRTINFVEGQNAMVVIDEDLTNLGAINPAFSGIPQYRQATADDLFILSLSSLIPQGYGTQIPLEDKWVLTPEEQTAIQTATDAYNATISSVASANGVALVDLQTILNQAATTGIPFDDYIVTADLVTGGTVSLDGIHLTARGYAFMANKFLEAIDATYGSNFVASGNVAKANDYGVMYSPGL</sequence>
<dbReference type="InterPro" id="IPR036514">
    <property type="entry name" value="SGNH_hydro_sf"/>
</dbReference>
<protein>
    <submittedName>
        <fullName evidence="2">G-D-S-L family lipolytic protein</fullName>
    </submittedName>
</protein>
<dbReference type="Gene3D" id="3.40.50.1110">
    <property type="entry name" value="SGNH hydrolase"/>
    <property type="match status" value="1"/>
</dbReference>
<feature type="signal peptide" evidence="1">
    <location>
        <begin position="1"/>
        <end position="22"/>
    </location>
</feature>
<organism evidence="2">
    <name type="scientific">Pontimicrobium sp. SW4</name>
    <dbReference type="NCBI Taxonomy" id="3153519"/>
    <lineage>
        <taxon>Bacteria</taxon>
        <taxon>Pseudomonadati</taxon>
        <taxon>Bacteroidota</taxon>
        <taxon>Flavobacteriia</taxon>
        <taxon>Flavobacteriales</taxon>
        <taxon>Flavobacteriaceae</taxon>
        <taxon>Pontimicrobium</taxon>
    </lineage>
</organism>
<keyword evidence="1" id="KW-0732">Signal</keyword>
<gene>
    <name evidence="2" type="ORF">ABGB03_15135</name>
</gene>
<feature type="chain" id="PRO_5043862506" evidence="1">
    <location>
        <begin position="23"/>
        <end position="509"/>
    </location>
</feature>
<accession>A0AAU7BSY7</accession>
<dbReference type="EMBL" id="CP157199">
    <property type="protein sequence ID" value="XBG61186.1"/>
    <property type="molecule type" value="Genomic_DNA"/>
</dbReference>
<dbReference type="InterPro" id="IPR051532">
    <property type="entry name" value="Ester_Hydrolysis_Enzymes"/>
</dbReference>
<dbReference type="SUPFAM" id="SSF52266">
    <property type="entry name" value="SGNH hydrolase"/>
    <property type="match status" value="2"/>
</dbReference>
<proteinExistence type="predicted"/>
<evidence type="ECO:0000256" key="1">
    <source>
        <dbReference type="SAM" id="SignalP"/>
    </source>
</evidence>
<dbReference type="PANTHER" id="PTHR30383">
    <property type="entry name" value="THIOESTERASE 1/PROTEASE 1/LYSOPHOSPHOLIPASE L1"/>
    <property type="match status" value="1"/>
</dbReference>
<dbReference type="RefSeq" id="WP_347923541.1">
    <property type="nucleotide sequence ID" value="NZ_CP157199.1"/>
</dbReference>
<name>A0AAU7BSY7_9FLAO</name>
<dbReference type="AlphaFoldDB" id="A0AAU7BSY7"/>
<dbReference type="GO" id="GO:0004622">
    <property type="term" value="F:phosphatidylcholine lysophospholipase activity"/>
    <property type="evidence" value="ECO:0007669"/>
    <property type="project" value="TreeGrafter"/>
</dbReference>
<reference evidence="2" key="1">
    <citation type="submission" date="2024-05" db="EMBL/GenBank/DDBJ databases">
        <title>Pontimicrobium maritimus sp. nov., isolated form sea water.</title>
        <authorList>
            <person name="Muhammad N."/>
            <person name="Vuong T.Q."/>
            <person name="Han H.L."/>
            <person name="Kim S.-G."/>
        </authorList>
    </citation>
    <scope>NUCLEOTIDE SEQUENCE</scope>
    <source>
        <strain evidence="2">SW4</strain>
    </source>
</reference>
<dbReference type="PANTHER" id="PTHR30383:SF5">
    <property type="entry name" value="SGNH HYDROLASE-TYPE ESTERASE DOMAIN-CONTAINING PROTEIN"/>
    <property type="match status" value="1"/>
</dbReference>
<evidence type="ECO:0000313" key="2">
    <source>
        <dbReference type="EMBL" id="XBG61186.1"/>
    </source>
</evidence>
<dbReference type="PROSITE" id="PS51257">
    <property type="entry name" value="PROKAR_LIPOPROTEIN"/>
    <property type="match status" value="1"/>
</dbReference>